<dbReference type="SMART" id="SM00216">
    <property type="entry name" value="VWD"/>
    <property type="match status" value="1"/>
</dbReference>
<dbReference type="InParanoid" id="A0A1S3IF30"/>
<keyword evidence="2" id="KW-1015">Disulfide bond</keyword>
<dbReference type="InterPro" id="IPR058727">
    <property type="entry name" value="Helical_Vwde"/>
</dbReference>
<accession>A0A1S3IF30</accession>
<dbReference type="GeneID" id="106163425"/>
<organism evidence="4 5">
    <name type="scientific">Lingula anatina</name>
    <name type="common">Brachiopod</name>
    <name type="synonym">Lingula unguis</name>
    <dbReference type="NCBI Taxonomy" id="7574"/>
    <lineage>
        <taxon>Eukaryota</taxon>
        <taxon>Metazoa</taxon>
        <taxon>Spiralia</taxon>
        <taxon>Lophotrochozoa</taxon>
        <taxon>Brachiopoda</taxon>
        <taxon>Linguliformea</taxon>
        <taxon>Lingulata</taxon>
        <taxon>Lingulida</taxon>
        <taxon>Linguloidea</taxon>
        <taxon>Lingulidae</taxon>
        <taxon>Lingula</taxon>
    </lineage>
</organism>
<protein>
    <submittedName>
        <fullName evidence="5">von Willebrand factor D and EGF domain-containing protein-like</fullName>
    </submittedName>
</protein>
<dbReference type="PROSITE" id="PS51233">
    <property type="entry name" value="VWFD"/>
    <property type="match status" value="1"/>
</dbReference>
<evidence type="ECO:0000259" key="3">
    <source>
        <dbReference type="PROSITE" id="PS51233"/>
    </source>
</evidence>
<name>A0A1S3IF30_LINAN</name>
<dbReference type="OrthoDB" id="10001041at2759"/>
<evidence type="ECO:0000313" key="5">
    <source>
        <dbReference type="RefSeq" id="XP_013396461.1"/>
    </source>
</evidence>
<dbReference type="InterPro" id="IPR001846">
    <property type="entry name" value="VWF_type-D"/>
</dbReference>
<dbReference type="PANTHER" id="PTHR14949">
    <property type="entry name" value="EGF-LIKE-DOMAIN, MULTIPLE 7, 8"/>
    <property type="match status" value="1"/>
</dbReference>
<feature type="domain" description="VWFD" evidence="3">
    <location>
        <begin position="62"/>
        <end position="251"/>
    </location>
</feature>
<dbReference type="GO" id="GO:0005102">
    <property type="term" value="F:signaling receptor binding"/>
    <property type="evidence" value="ECO:0007669"/>
    <property type="project" value="TreeGrafter"/>
</dbReference>
<dbReference type="KEGG" id="lak:106163425"/>
<evidence type="ECO:0000256" key="2">
    <source>
        <dbReference type="ARBA" id="ARBA00023157"/>
    </source>
</evidence>
<evidence type="ECO:0000313" key="4">
    <source>
        <dbReference type="Proteomes" id="UP000085678"/>
    </source>
</evidence>
<dbReference type="RefSeq" id="XP_013396461.1">
    <property type="nucleotide sequence ID" value="XM_013541007.1"/>
</dbReference>
<dbReference type="STRING" id="7574.A0A1S3IF30"/>
<keyword evidence="4" id="KW-1185">Reference proteome</keyword>
<evidence type="ECO:0000256" key="1">
    <source>
        <dbReference type="ARBA" id="ARBA00022729"/>
    </source>
</evidence>
<dbReference type="Proteomes" id="UP000085678">
    <property type="component" value="Unplaced"/>
</dbReference>
<dbReference type="PANTHER" id="PTHR14949:SF56">
    <property type="entry name" value="EGF-LIKE-DOMAIN, MULTIPLE 7"/>
    <property type="match status" value="1"/>
</dbReference>
<proteinExistence type="predicted"/>
<dbReference type="AlphaFoldDB" id="A0A1S3IF30"/>
<gene>
    <name evidence="5" type="primary">LOC106163425</name>
</gene>
<dbReference type="InterPro" id="IPR050969">
    <property type="entry name" value="Dev_Signal_Modulators"/>
</dbReference>
<dbReference type="Pfam" id="PF26129">
    <property type="entry name" value="Vwde"/>
    <property type="match status" value="1"/>
</dbReference>
<dbReference type="Pfam" id="PF00094">
    <property type="entry name" value="VWD"/>
    <property type="match status" value="1"/>
</dbReference>
<dbReference type="GO" id="GO:0009986">
    <property type="term" value="C:cell surface"/>
    <property type="evidence" value="ECO:0007669"/>
    <property type="project" value="TreeGrafter"/>
</dbReference>
<sequence>MNWNKTHTFKIAPVVDGVYDGHTNTKVMVHTGEFTTHPAWNDYTLPDIPVKVLDTDIDAAGQVCMSNNDPHMRTFDGNNYECQYGGEFVLYKHTTLPVQVHAFFKPCNGGYAYCNCAVSVMSGGDVFIVDTCKPGTGLKQITAKRPMRVGLVGCEDGQLRVESLNGGKHFKVYLPTGGYVDIMVYRYGHDDFMNVQIHPGAKDFNRTVGLCGTLNHDKSDDFLTKDGRTEPVSSNPKDFAMSWRVQPQYSIYNGPPASQLQFSKRSTSRSNYCRCSAETNDANSIVQCGYAENIVKCPGDDNFSSREHQKCRRRRAAEESGQGNDDVLETRVFEYDIYHTVPEPSWKNNWTNATAAQFCETFMANTSTGKSCKSVPGANTEDPIKGCIEDIYLTGSTEWAPAALQAIKSSCLGELEKNSSIWVTNNETGTCSCDDTFAGADCSIDTSAVPTIYYLPGDGLCKTRSRPCARSPVYGGTFLDNKNLTCKVEIQEVTAGKPQSSAANVELMAAEFVHFQEVICPLPRPRHHKRSAECTGPPIYRYGISVSNNKAQFSNATYLITFDDKCVSCRNNDPNSCRLKSDACTIDCSCYADGEENVDDRCRTCNTTYSNSTWFRKHDFCLVDGTCYALCQLDPKNSGKVCYPNASVHQWTATEGILKIF</sequence>
<keyword evidence="1" id="KW-0732">Signal</keyword>
<dbReference type="GO" id="GO:0005576">
    <property type="term" value="C:extracellular region"/>
    <property type="evidence" value="ECO:0007669"/>
    <property type="project" value="TreeGrafter"/>
</dbReference>
<reference evidence="5" key="1">
    <citation type="submission" date="2025-08" db="UniProtKB">
        <authorList>
            <consortium name="RefSeq"/>
        </authorList>
    </citation>
    <scope>IDENTIFICATION</scope>
    <source>
        <tissue evidence="5">Gonads</tissue>
    </source>
</reference>